<accession>A0A7V3RHI0</accession>
<evidence type="ECO:0000256" key="10">
    <source>
        <dbReference type="ARBA" id="ARBA00050859"/>
    </source>
</evidence>
<dbReference type="FunFam" id="3.40.630.10:FF:000084">
    <property type="entry name" value="Carboxypeptidase B2"/>
    <property type="match status" value="1"/>
</dbReference>
<evidence type="ECO:0000256" key="5">
    <source>
        <dbReference type="ARBA" id="ARBA00022723"/>
    </source>
</evidence>
<proteinExistence type="inferred from homology"/>
<dbReference type="SUPFAM" id="SSF53187">
    <property type="entry name" value="Zn-dependent exopeptidases"/>
    <property type="match status" value="1"/>
</dbReference>
<dbReference type="GO" id="GO:0006508">
    <property type="term" value="P:proteolysis"/>
    <property type="evidence" value="ECO:0007669"/>
    <property type="project" value="UniProtKB-KW"/>
</dbReference>
<gene>
    <name evidence="14" type="ORF">ENX68_04965</name>
</gene>
<keyword evidence="4" id="KW-0645">Protease</keyword>
<dbReference type="Gene3D" id="3.40.630.10">
    <property type="entry name" value="Zn peptidases"/>
    <property type="match status" value="1"/>
</dbReference>
<evidence type="ECO:0000256" key="1">
    <source>
        <dbReference type="ARBA" id="ARBA00001947"/>
    </source>
</evidence>
<dbReference type="PROSITE" id="PS00132">
    <property type="entry name" value="CARBOXYPEPT_ZN_1"/>
    <property type="match status" value="1"/>
</dbReference>
<dbReference type="AlphaFoldDB" id="A0A7V3RHI0"/>
<keyword evidence="5" id="KW-0479">Metal-binding</keyword>
<keyword evidence="7" id="KW-0378">Hydrolase</keyword>
<dbReference type="PANTHER" id="PTHR11705">
    <property type="entry name" value="PROTEASE FAMILY M14 CARBOXYPEPTIDASE A,B"/>
    <property type="match status" value="1"/>
</dbReference>
<evidence type="ECO:0000256" key="2">
    <source>
        <dbReference type="ARBA" id="ARBA00005988"/>
    </source>
</evidence>
<comment type="catalytic activity">
    <reaction evidence="10">
        <text>Releases a C-terminal residue, which may be hydrophobic or positively charged.</text>
        <dbReference type="EC" id="3.4.17.18"/>
    </reaction>
</comment>
<dbReference type="InterPro" id="IPR033810">
    <property type="entry name" value="Carboxypeptidase_T"/>
</dbReference>
<dbReference type="PROSITE" id="PS52035">
    <property type="entry name" value="PEPTIDASE_M14"/>
    <property type="match status" value="1"/>
</dbReference>
<dbReference type="PANTHER" id="PTHR11705:SF143">
    <property type="entry name" value="SLL0236 PROTEIN"/>
    <property type="match status" value="1"/>
</dbReference>
<dbReference type="SMART" id="SM00631">
    <property type="entry name" value="Zn_pept"/>
    <property type="match status" value="1"/>
</dbReference>
<protein>
    <recommendedName>
        <fullName evidence="11">carboxypeptidase T</fullName>
        <ecNumber evidence="11">3.4.17.18</ecNumber>
    </recommendedName>
</protein>
<evidence type="ECO:0000256" key="6">
    <source>
        <dbReference type="ARBA" id="ARBA00022729"/>
    </source>
</evidence>
<evidence type="ECO:0000256" key="3">
    <source>
        <dbReference type="ARBA" id="ARBA00022645"/>
    </source>
</evidence>
<comment type="caution">
    <text evidence="14">The sequence shown here is derived from an EMBL/GenBank/DDBJ whole genome shotgun (WGS) entry which is preliminary data.</text>
</comment>
<comment type="similarity">
    <text evidence="2 12">Belongs to the peptidase M14 family.</text>
</comment>
<dbReference type="EMBL" id="DTOZ01000132">
    <property type="protein sequence ID" value="HGE78333.1"/>
    <property type="molecule type" value="Genomic_DNA"/>
</dbReference>
<name>A0A7V3RHI0_UNCW3</name>
<keyword evidence="6" id="KW-0732">Signal</keyword>
<dbReference type="EC" id="3.4.17.18" evidence="11"/>
<evidence type="ECO:0000259" key="13">
    <source>
        <dbReference type="PROSITE" id="PS52035"/>
    </source>
</evidence>
<dbReference type="GO" id="GO:0008270">
    <property type="term" value="F:zinc ion binding"/>
    <property type="evidence" value="ECO:0007669"/>
    <property type="project" value="InterPro"/>
</dbReference>
<dbReference type="GO" id="GO:0004181">
    <property type="term" value="F:metallocarboxypeptidase activity"/>
    <property type="evidence" value="ECO:0007669"/>
    <property type="project" value="InterPro"/>
</dbReference>
<evidence type="ECO:0000313" key="14">
    <source>
        <dbReference type="EMBL" id="HGE78333.1"/>
    </source>
</evidence>
<feature type="active site" description="Proton donor/acceptor" evidence="12">
    <location>
        <position position="384"/>
    </location>
</feature>
<dbReference type="Gene3D" id="2.60.40.4070">
    <property type="match status" value="1"/>
</dbReference>
<dbReference type="CDD" id="cd03859">
    <property type="entry name" value="M14_CPT"/>
    <property type="match status" value="1"/>
</dbReference>
<comment type="cofactor">
    <cofactor evidence="1">
        <name>Zn(2+)</name>
        <dbReference type="ChEBI" id="CHEBI:29105"/>
    </cofactor>
</comment>
<feature type="domain" description="Peptidase M14" evidence="13">
    <location>
        <begin position="109"/>
        <end position="407"/>
    </location>
</feature>
<evidence type="ECO:0000256" key="8">
    <source>
        <dbReference type="ARBA" id="ARBA00022833"/>
    </source>
</evidence>
<evidence type="ECO:0000256" key="12">
    <source>
        <dbReference type="PROSITE-ProRule" id="PRU01379"/>
    </source>
</evidence>
<evidence type="ECO:0000256" key="7">
    <source>
        <dbReference type="ARBA" id="ARBA00022801"/>
    </source>
</evidence>
<keyword evidence="9" id="KW-0482">Metalloprotease</keyword>
<evidence type="ECO:0000256" key="9">
    <source>
        <dbReference type="ARBA" id="ARBA00023049"/>
    </source>
</evidence>
<dbReference type="InterPro" id="IPR057246">
    <property type="entry name" value="CARBOXYPEPT_ZN_1"/>
</dbReference>
<keyword evidence="8" id="KW-0862">Zinc</keyword>
<organism evidence="14">
    <name type="scientific">candidate division WOR-3 bacterium</name>
    <dbReference type="NCBI Taxonomy" id="2052148"/>
    <lineage>
        <taxon>Bacteria</taxon>
        <taxon>Bacteria division WOR-3</taxon>
    </lineage>
</organism>
<reference evidence="14" key="1">
    <citation type="journal article" date="2020" name="mSystems">
        <title>Genome- and Community-Level Interaction Insights into Carbon Utilization and Element Cycling Functions of Hydrothermarchaeota in Hydrothermal Sediment.</title>
        <authorList>
            <person name="Zhou Z."/>
            <person name="Liu Y."/>
            <person name="Xu W."/>
            <person name="Pan J."/>
            <person name="Luo Z.H."/>
            <person name="Li M."/>
        </authorList>
    </citation>
    <scope>NUCLEOTIDE SEQUENCE [LARGE SCALE GENOMIC DNA]</scope>
    <source>
        <strain evidence="14">SpSt-961</strain>
    </source>
</reference>
<dbReference type="Pfam" id="PF00246">
    <property type="entry name" value="Peptidase_M14"/>
    <property type="match status" value="1"/>
</dbReference>
<dbReference type="GO" id="GO:0005615">
    <property type="term" value="C:extracellular space"/>
    <property type="evidence" value="ECO:0007669"/>
    <property type="project" value="TreeGrafter"/>
</dbReference>
<keyword evidence="3" id="KW-0121">Carboxypeptidase</keyword>
<evidence type="ECO:0000256" key="11">
    <source>
        <dbReference type="ARBA" id="ARBA00066554"/>
    </source>
</evidence>
<evidence type="ECO:0000256" key="4">
    <source>
        <dbReference type="ARBA" id="ARBA00022670"/>
    </source>
</evidence>
<dbReference type="InterPro" id="IPR000834">
    <property type="entry name" value="Peptidase_M14"/>
</dbReference>
<sequence>MKGLIRGLSLIVLLFVLGFSSNKMEVWVYFTDPDELFSKMGELFGELDICTVQQSDEGEYYLVLNTTKEQFEKIQKLGFKTKVTYEDIAEKFYEMAGSRDPQILRDFGYFYTYWEMRDTLQTLANSFPQISRFYSAGNSYQGLPMVAFKISDNPMVDEMEPAVCFNGATHAREPMGTTLCIDYIKYLLTNYGVDSLVTWFVNNREIYFIPVMNPDGYRYNSDSGGATSNIRKNRHLYSGQSSSTAGVDLNRNYGYKWGYDNVGSSPTVTSDAYRGPSRFSEPETQNARDFFLPKKIRTQIDYHSYGAYNLCVWGYSGSAEPIPDSVTVWEILDSMRAKNGFSAARTGPIYRVLYAANGTSIEWEMKDTLHNGVPKFVTYAFSIETDQTDFWDGYNNYTVIQNNINQCRPVNIYFTKIAGVFFDNLQPVVADTALGNGTGQLDPNETSHLWMRIRNRAIHPLDSAYNITATLVSLDTQIVVQTGTATFPKIYRKSTGNNSASRFVIHCSRNATPGSAKQMRLILTFKDDTCTITQGINFSLTIGNNPVGISEAEERKGIQTIKISKNPARGLIQFEFAKKPVSDGVFCIFDASGRLVKRFEGLAQRIVWNGTDQTNMKVESGVYFYTYRSSDGFKKGKFVLIAE</sequence>